<keyword evidence="1" id="KW-0812">Transmembrane</keyword>
<keyword evidence="3" id="KW-1185">Reference proteome</keyword>
<dbReference type="RefSeq" id="WP_139205527.1">
    <property type="nucleotide sequence ID" value="NZ_FNJJ01000002.1"/>
</dbReference>
<dbReference type="OrthoDB" id="6687647at2"/>
<proteinExistence type="predicted"/>
<keyword evidence="1" id="KW-0472">Membrane</keyword>
<accession>A0A1H0MA98</accession>
<evidence type="ECO:0000313" key="3">
    <source>
        <dbReference type="Proteomes" id="UP000199460"/>
    </source>
</evidence>
<dbReference type="AlphaFoldDB" id="A0A1H0MA98"/>
<name>A0A1H0MA98_9GAMM</name>
<evidence type="ECO:0000256" key="1">
    <source>
        <dbReference type="SAM" id="Phobius"/>
    </source>
</evidence>
<protein>
    <submittedName>
        <fullName evidence="2">Uncharacterized protein</fullName>
    </submittedName>
</protein>
<organism evidence="2 3">
    <name type="scientific">Ectopseudomonas guguanensis</name>
    <dbReference type="NCBI Taxonomy" id="1198456"/>
    <lineage>
        <taxon>Bacteria</taxon>
        <taxon>Pseudomonadati</taxon>
        <taxon>Pseudomonadota</taxon>
        <taxon>Gammaproteobacteria</taxon>
        <taxon>Pseudomonadales</taxon>
        <taxon>Pseudomonadaceae</taxon>
        <taxon>Ectopseudomonas</taxon>
    </lineage>
</organism>
<sequence>MDFSQKRDFLYQSISDIQQTIRAIDVKIGFMFVVLLLPLPVLEDIYKCISYYKQSSPTFFIFTIATIIAWLLSFFFLMVSVIALSSPSSHVQGAENLKGTFYESNLYSLNSVDAFINFPIKSNLNISDILSNLPTSEDMLLRELAFEKAKLAYIRDIKILRSSYCIYLVPVWLLGGITLWAISKVLSGN</sequence>
<evidence type="ECO:0000313" key="2">
    <source>
        <dbReference type="EMBL" id="SDO77428.1"/>
    </source>
</evidence>
<dbReference type="EMBL" id="FNJJ01000002">
    <property type="protein sequence ID" value="SDO77428.1"/>
    <property type="molecule type" value="Genomic_DNA"/>
</dbReference>
<feature type="transmembrane region" description="Helical" evidence="1">
    <location>
        <begin position="21"/>
        <end position="39"/>
    </location>
</feature>
<feature type="transmembrane region" description="Helical" evidence="1">
    <location>
        <begin position="164"/>
        <end position="183"/>
    </location>
</feature>
<gene>
    <name evidence="2" type="ORF">SAMN05216213_10236</name>
</gene>
<feature type="transmembrane region" description="Helical" evidence="1">
    <location>
        <begin position="59"/>
        <end position="84"/>
    </location>
</feature>
<keyword evidence="1" id="KW-1133">Transmembrane helix</keyword>
<dbReference type="GeneID" id="300934330"/>
<dbReference type="Proteomes" id="UP000199460">
    <property type="component" value="Unassembled WGS sequence"/>
</dbReference>
<reference evidence="3" key="1">
    <citation type="submission" date="2016-10" db="EMBL/GenBank/DDBJ databases">
        <authorList>
            <person name="Varghese N."/>
            <person name="Submissions S."/>
        </authorList>
    </citation>
    <scope>NUCLEOTIDE SEQUENCE [LARGE SCALE GENOMIC DNA]</scope>
    <source>
        <strain evidence="3">JCM 18416</strain>
    </source>
</reference>